<keyword evidence="3" id="KW-1185">Reference proteome</keyword>
<keyword evidence="1" id="KW-1133">Transmembrane helix</keyword>
<dbReference type="PATRIC" id="fig|797515.3.peg.1371"/>
<dbReference type="Proteomes" id="UP000004625">
    <property type="component" value="Unassembled WGS sequence"/>
</dbReference>
<feature type="transmembrane region" description="Helical" evidence="1">
    <location>
        <begin position="219"/>
        <end position="241"/>
    </location>
</feature>
<proteinExistence type="predicted"/>
<evidence type="ECO:0000256" key="1">
    <source>
        <dbReference type="SAM" id="Phobius"/>
    </source>
</evidence>
<feature type="transmembrane region" description="Helical" evidence="1">
    <location>
        <begin position="7"/>
        <end position="28"/>
    </location>
</feature>
<keyword evidence="1" id="KW-0812">Transmembrane</keyword>
<dbReference type="HOGENOM" id="CLU_080089_0_0_9"/>
<evidence type="ECO:0000313" key="3">
    <source>
        <dbReference type="Proteomes" id="UP000004625"/>
    </source>
</evidence>
<dbReference type="STRING" id="797515.HMPREF9103_01482"/>
<dbReference type="RefSeq" id="WP_008212640.1">
    <property type="nucleotide sequence ID" value="NZ_JH414968.1"/>
</dbReference>
<feature type="transmembrane region" description="Helical" evidence="1">
    <location>
        <begin position="105"/>
        <end position="130"/>
    </location>
</feature>
<dbReference type="eggNOG" id="ENOG5031PIN">
    <property type="taxonomic scope" value="Bacteria"/>
</dbReference>
<reference evidence="2 3" key="1">
    <citation type="submission" date="2011-09" db="EMBL/GenBank/DDBJ databases">
        <authorList>
            <person name="Weinstock G."/>
            <person name="Sodergren E."/>
            <person name="Clifton S."/>
            <person name="Fulton L."/>
            <person name="Fulton B."/>
            <person name="Courtney L."/>
            <person name="Fronick C."/>
            <person name="Harrison M."/>
            <person name="Strong C."/>
            <person name="Farmer C."/>
            <person name="Delahaunty K."/>
            <person name="Markovic C."/>
            <person name="Hall O."/>
            <person name="Minx P."/>
            <person name="Tomlinson C."/>
            <person name="Mitreva M."/>
            <person name="Hou S."/>
            <person name="Chen J."/>
            <person name="Wollam A."/>
            <person name="Pepin K.H."/>
            <person name="Johnson M."/>
            <person name="Bhonagiri V."/>
            <person name="Zhang X."/>
            <person name="Suruliraj S."/>
            <person name="Warren W."/>
            <person name="Chinwalla A."/>
            <person name="Mardis E.R."/>
            <person name="Wilson R.K."/>
        </authorList>
    </citation>
    <scope>NUCLEOTIDE SEQUENCE [LARGE SCALE GENOMIC DNA]</scope>
    <source>
        <strain evidence="2 3">F0439</strain>
    </source>
</reference>
<feature type="transmembrane region" description="Helical" evidence="1">
    <location>
        <begin position="48"/>
        <end position="70"/>
    </location>
</feature>
<comment type="caution">
    <text evidence="2">The sequence shown here is derived from an EMBL/GenBank/DDBJ whole genome shotgun (WGS) entry which is preliminary data.</text>
</comment>
<protein>
    <submittedName>
        <fullName evidence="2">Uncharacterized protein</fullName>
    </submittedName>
</protein>
<keyword evidence="1" id="KW-0472">Membrane</keyword>
<dbReference type="EMBL" id="AGEY01000073">
    <property type="protein sequence ID" value="EHL98439.1"/>
    <property type="molecule type" value="Genomic_DNA"/>
</dbReference>
<feature type="transmembrane region" description="Helical" evidence="1">
    <location>
        <begin position="157"/>
        <end position="177"/>
    </location>
</feature>
<feature type="transmembrane region" description="Helical" evidence="1">
    <location>
        <begin position="189"/>
        <end position="213"/>
    </location>
</feature>
<evidence type="ECO:0000313" key="2">
    <source>
        <dbReference type="EMBL" id="EHL98439.1"/>
    </source>
</evidence>
<organism evidence="2 3">
    <name type="scientific">Lentilactobacillus parafarraginis F0439</name>
    <dbReference type="NCBI Taxonomy" id="797515"/>
    <lineage>
        <taxon>Bacteria</taxon>
        <taxon>Bacillati</taxon>
        <taxon>Bacillota</taxon>
        <taxon>Bacilli</taxon>
        <taxon>Lactobacillales</taxon>
        <taxon>Lactobacillaceae</taxon>
        <taxon>Lentilactobacillus</taxon>
    </lineage>
</organism>
<accession>G9ZP28</accession>
<dbReference type="AlphaFoldDB" id="G9ZP28"/>
<name>G9ZP28_9LACO</name>
<sequence length="244" mass="26798">MIKSIIIDISVVLGLLIGVPFLFIYILAGINRQSKTLLVRRFGVRSQVLFGCLGIVVHELSHLIIAVIFAHQIVSVRLIKFPKDTDPSLGYVNHRWNPHNLYQSVGNLFIGVAPVFGSCAVIALLAKLLIPNAYQWLQTIAQNPQLIASLPLPSINWLSSLFFLLLTANICIGGFDLSAADYHNALQGLFKTIVVIVFITLLLLFMPFQAAVFSAGIQLIKIMGLILTGNVIVSLIVNGLLRFL</sequence>
<gene>
    <name evidence="2" type="ORF">HMPREF9103_01482</name>
</gene>